<comment type="caution">
    <text evidence="2">The sequence shown here is derived from an EMBL/GenBank/DDBJ whole genome shotgun (WGS) entry which is preliminary data.</text>
</comment>
<feature type="region of interest" description="Disordered" evidence="1">
    <location>
        <begin position="1"/>
        <end position="22"/>
    </location>
</feature>
<evidence type="ECO:0000313" key="5">
    <source>
        <dbReference type="Proteomes" id="UP001432995"/>
    </source>
</evidence>
<sequence>MSTSDAAKPGDEAPPGAPGTGENLCRACSGTGKVDTVSCPDCKGTGKVTTGIGGG</sequence>
<organism evidence="2 4">
    <name type="scientific">Methylobacterium brachiatum</name>
    <dbReference type="NCBI Taxonomy" id="269660"/>
    <lineage>
        <taxon>Bacteria</taxon>
        <taxon>Pseudomonadati</taxon>
        <taxon>Pseudomonadota</taxon>
        <taxon>Alphaproteobacteria</taxon>
        <taxon>Hyphomicrobiales</taxon>
        <taxon>Methylobacteriaceae</taxon>
        <taxon>Methylobacterium</taxon>
    </lineage>
</organism>
<dbReference type="EMBL" id="JAUSWL010000006">
    <property type="protein sequence ID" value="MDQ0544872.1"/>
    <property type="molecule type" value="Genomic_DNA"/>
</dbReference>
<keyword evidence="5" id="KW-1185">Reference proteome</keyword>
<evidence type="ECO:0000313" key="3">
    <source>
        <dbReference type="EMBL" id="MER2290976.1"/>
    </source>
</evidence>
<dbReference type="Gene3D" id="6.20.20.10">
    <property type="match status" value="1"/>
</dbReference>
<dbReference type="EMBL" id="JBELQD010000033">
    <property type="protein sequence ID" value="MER2290976.1"/>
    <property type="molecule type" value="Genomic_DNA"/>
</dbReference>
<keyword evidence="2" id="KW-0269">Exonuclease</keyword>
<protein>
    <submittedName>
        <fullName evidence="2">RecJ-like exonuclease</fullName>
    </submittedName>
</protein>
<dbReference type="GO" id="GO:0004527">
    <property type="term" value="F:exonuclease activity"/>
    <property type="evidence" value="ECO:0007669"/>
    <property type="project" value="UniProtKB-KW"/>
</dbReference>
<evidence type="ECO:0000313" key="2">
    <source>
        <dbReference type="EMBL" id="MDQ0544872.1"/>
    </source>
</evidence>
<dbReference type="AlphaFoldDB" id="A0AAJ1WX03"/>
<reference evidence="2" key="1">
    <citation type="submission" date="2023-07" db="EMBL/GenBank/DDBJ databases">
        <title>Genomic Encyclopedia of Type Strains, Phase IV (KMG-IV): sequencing the most valuable type-strain genomes for metagenomic binning, comparative biology and taxonomic classification.</title>
        <authorList>
            <person name="Goeker M."/>
        </authorList>
    </citation>
    <scope>NUCLEOTIDE SEQUENCE</scope>
    <source>
        <strain evidence="2">DSM 19569</strain>
    </source>
</reference>
<name>A0AAJ1WX03_9HYPH</name>
<gene>
    <name evidence="3" type="ORF">ABS770_22230</name>
    <name evidence="2" type="ORF">QO001_003808</name>
</gene>
<evidence type="ECO:0000313" key="4">
    <source>
        <dbReference type="Proteomes" id="UP001223420"/>
    </source>
</evidence>
<evidence type="ECO:0000256" key="1">
    <source>
        <dbReference type="SAM" id="MobiDB-lite"/>
    </source>
</evidence>
<proteinExistence type="predicted"/>
<accession>A0AAJ1WX03</accession>
<keyword evidence="2" id="KW-0378">Hydrolase</keyword>
<dbReference type="Proteomes" id="UP001223420">
    <property type="component" value="Unassembled WGS sequence"/>
</dbReference>
<reference evidence="3" key="2">
    <citation type="submission" date="2024-06" db="EMBL/GenBank/DDBJ databases">
        <authorList>
            <person name="Campbell A.G."/>
        </authorList>
    </citation>
    <scope>NUCLEOTIDE SEQUENCE</scope>
    <source>
        <strain evidence="3">EM17</strain>
    </source>
</reference>
<dbReference type="InterPro" id="IPR036410">
    <property type="entry name" value="HSP_DnaJ_Cys-rich_dom_sf"/>
</dbReference>
<dbReference type="Proteomes" id="UP001432995">
    <property type="component" value="Unassembled WGS sequence"/>
</dbReference>
<keyword evidence="2" id="KW-0540">Nuclease</keyword>
<dbReference type="RefSeq" id="WP_007559184.1">
    <property type="nucleotide sequence ID" value="NZ_CP033231.1"/>
</dbReference>
<dbReference type="SUPFAM" id="SSF57938">
    <property type="entry name" value="DnaJ/Hsp40 cysteine-rich domain"/>
    <property type="match status" value="1"/>
</dbReference>